<sequence length="110" mass="12734">MIVIEKEGYKILKDEKDDVTEYASFLEAHHKSFKNDNVVVDILKYGELSLQELLNFLELSNRHRQGKRSFVLANDTINIDQVPEELIVVPTLEEAGDIIQMEEIERDLGF</sequence>
<reference evidence="2" key="1">
    <citation type="submission" date="2017-09" db="EMBL/GenBank/DDBJ databases">
        <authorList>
            <person name="Varghese N."/>
            <person name="Submissions S."/>
        </authorList>
    </citation>
    <scope>NUCLEOTIDE SEQUENCE [LARGE SCALE GENOMIC DNA]</scope>
    <source>
        <strain evidence="2">CGMCC 1.12641</strain>
    </source>
</reference>
<dbReference type="OrthoDB" id="1442602at2"/>
<proteinExistence type="predicted"/>
<accession>A0A285X8U6</accession>
<evidence type="ECO:0000313" key="2">
    <source>
        <dbReference type="Proteomes" id="UP000219193"/>
    </source>
</evidence>
<organism evidence="1 2">
    <name type="scientific">Salinimicrobium sediminis</name>
    <dbReference type="NCBI Taxonomy" id="1343891"/>
    <lineage>
        <taxon>Bacteria</taxon>
        <taxon>Pseudomonadati</taxon>
        <taxon>Bacteroidota</taxon>
        <taxon>Flavobacteriia</taxon>
        <taxon>Flavobacteriales</taxon>
        <taxon>Flavobacteriaceae</taxon>
        <taxon>Salinimicrobium</taxon>
    </lineage>
</organism>
<dbReference type="EMBL" id="OCMF01000004">
    <property type="protein sequence ID" value="SOC81214.1"/>
    <property type="molecule type" value="Genomic_DNA"/>
</dbReference>
<evidence type="ECO:0000313" key="1">
    <source>
        <dbReference type="EMBL" id="SOC81214.1"/>
    </source>
</evidence>
<dbReference type="RefSeq" id="WP_097056982.1">
    <property type="nucleotide sequence ID" value="NZ_OCMF01000004.1"/>
</dbReference>
<name>A0A285X8U6_9FLAO</name>
<dbReference type="Proteomes" id="UP000219193">
    <property type="component" value="Unassembled WGS sequence"/>
</dbReference>
<gene>
    <name evidence="1" type="ORF">SAMN06296241_2788</name>
</gene>
<dbReference type="AlphaFoldDB" id="A0A285X8U6"/>
<protein>
    <submittedName>
        <fullName evidence="1">Uncharacterized protein</fullName>
    </submittedName>
</protein>
<keyword evidence="2" id="KW-1185">Reference proteome</keyword>